<evidence type="ECO:0000313" key="1">
    <source>
        <dbReference type="EMBL" id="MDV6259775.1"/>
    </source>
</evidence>
<organism evidence="1 2">
    <name type="scientific">Rhodococcoides yunnanense</name>
    <dbReference type="NCBI Taxonomy" id="278209"/>
    <lineage>
        <taxon>Bacteria</taxon>
        <taxon>Bacillati</taxon>
        <taxon>Actinomycetota</taxon>
        <taxon>Actinomycetes</taxon>
        <taxon>Mycobacteriales</taxon>
        <taxon>Nocardiaceae</taxon>
        <taxon>Rhodococcoides</taxon>
    </lineage>
</organism>
<sequence length="373" mass="40665">MSTTDHFSYYDLPTAAPASIVDLIPGARNAMEYCNVQAGDQVLILTENGVDPVVIQALAAAAAYRDAGVHVLTVSPFSAGGWDRENPSRLVPAIHEAADVVISCTWWGEVHTDTLFFDQVAQRKARFLSLHQTATASALTTGARFPLDLHLLIERLATEILDAGEEIAVTSSTGTDLRFRDYVTAGNSTRLTAGMWRPFPYGGANFSPNQTDGSFVVEESTTTGTPAERTVVHVKNNLVTDIEGGIAADELRRYSPQSYYMRHALIGLNPKVRSAGGTQFEREKHSGNFYLGLDGLGENGDTVRSEPGHAHCDCQFDDVTVTVDGETLVDRGRLTLLDNPQVREAAEKWGPAEHLLDPNPRLTLPLRYVSARR</sequence>
<comment type="caution">
    <text evidence="1">The sequence shown here is derived from an EMBL/GenBank/DDBJ whole genome shotgun (WGS) entry which is preliminary data.</text>
</comment>
<evidence type="ECO:0008006" key="3">
    <source>
        <dbReference type="Google" id="ProtNLM"/>
    </source>
</evidence>
<proteinExistence type="predicted"/>
<dbReference type="Pfam" id="PF26233">
    <property type="entry name" value="NicX"/>
    <property type="match status" value="1"/>
</dbReference>
<dbReference type="InterPro" id="IPR058739">
    <property type="entry name" value="NicX"/>
</dbReference>
<evidence type="ECO:0000313" key="2">
    <source>
        <dbReference type="Proteomes" id="UP001185755"/>
    </source>
</evidence>
<dbReference type="EMBL" id="JAWLJX010000001">
    <property type="protein sequence ID" value="MDV6259775.1"/>
    <property type="molecule type" value="Genomic_DNA"/>
</dbReference>
<name>A0ABU4B6H0_9NOCA</name>
<dbReference type="RefSeq" id="WP_317562680.1">
    <property type="nucleotide sequence ID" value="NZ_JAWLJX010000001.1"/>
</dbReference>
<reference evidence="1 2" key="1">
    <citation type="submission" date="2023-10" db="EMBL/GenBank/DDBJ databases">
        <title>Development of a sustainable strategy for remediation of hydrocarbon-contaminated territories based on the waste exchange concept.</title>
        <authorList>
            <person name="Krivoruchko A."/>
        </authorList>
    </citation>
    <scope>NUCLEOTIDE SEQUENCE [LARGE SCALE GENOMIC DNA]</scope>
    <source>
        <strain evidence="1 2">IEGM 1323</strain>
    </source>
</reference>
<keyword evidence="2" id="KW-1185">Reference proteome</keyword>
<dbReference type="SUPFAM" id="SSF144052">
    <property type="entry name" value="Thermophilic metalloprotease-like"/>
    <property type="match status" value="1"/>
</dbReference>
<accession>A0ABU4B6H0</accession>
<protein>
    <recommendedName>
        <fullName evidence="3">Leucyl aminopeptidase (Aminopeptidase T)</fullName>
    </recommendedName>
</protein>
<gene>
    <name evidence="1" type="ORF">R3P96_00315</name>
</gene>
<dbReference type="Proteomes" id="UP001185755">
    <property type="component" value="Unassembled WGS sequence"/>
</dbReference>